<dbReference type="InterPro" id="IPR051164">
    <property type="entry name" value="NmrA-like_oxidored"/>
</dbReference>
<comment type="caution">
    <text evidence="2">The sequence shown here is derived from an EMBL/GenBank/DDBJ whole genome shotgun (WGS) entry which is preliminary data.</text>
</comment>
<sequence length="318" mass="34146">MSRNVCVTSVEGHTGFAIAELLLSHPFSRKIDSVVGLTLFPDAEKAKEAQALGAKVVPHTPGRLRTTVQTLKQTGCDTLCLIPPAHPEKKDIAAELIAAAAKAGVPNVLMISSAGCDYADSQKQPRLREFIELEAMMLASKGDSSTSTGHSPCVIRAGFYAENLLNYAPQAQSEGILPLPIGQNHKFAPVALGDVAHVAAQVLTGKGPHGFDDKHRPMLCAGQELATAASEALGTEMTFEDISEAEAKKVLKAQSESDQSEIEYLLEYYSLVREGKTNYISTTAFVNVTGTHPTQPIDFFKMYAGEVRPTKKAKKNHA</sequence>
<dbReference type="SUPFAM" id="SSF51735">
    <property type="entry name" value="NAD(P)-binding Rossmann-fold domains"/>
    <property type="match status" value="1"/>
</dbReference>
<organism evidence="2 3">
    <name type="scientific">Monosporascus cannonballus</name>
    <dbReference type="NCBI Taxonomy" id="155416"/>
    <lineage>
        <taxon>Eukaryota</taxon>
        <taxon>Fungi</taxon>
        <taxon>Dikarya</taxon>
        <taxon>Ascomycota</taxon>
        <taxon>Pezizomycotina</taxon>
        <taxon>Sordariomycetes</taxon>
        <taxon>Xylariomycetidae</taxon>
        <taxon>Xylariales</taxon>
        <taxon>Xylariales incertae sedis</taxon>
        <taxon>Monosporascus</taxon>
    </lineage>
</organism>
<dbReference type="PANTHER" id="PTHR42748:SF22">
    <property type="entry name" value="NMRA-LIKE DOMAIN-CONTAINING PROTEIN"/>
    <property type="match status" value="1"/>
</dbReference>
<proteinExistence type="predicted"/>
<name>A0ABY0HBN5_9PEZI</name>
<evidence type="ECO:0000313" key="3">
    <source>
        <dbReference type="Proteomes" id="UP000294003"/>
    </source>
</evidence>
<dbReference type="EMBL" id="QJNS01000068">
    <property type="protein sequence ID" value="RYO89734.1"/>
    <property type="molecule type" value="Genomic_DNA"/>
</dbReference>
<reference evidence="2 3" key="1">
    <citation type="submission" date="2018-06" db="EMBL/GenBank/DDBJ databases">
        <title>Complete Genomes of Monosporascus.</title>
        <authorList>
            <person name="Robinson A.J."/>
            <person name="Natvig D.O."/>
        </authorList>
    </citation>
    <scope>NUCLEOTIDE SEQUENCE [LARGE SCALE GENOMIC DNA]</scope>
    <source>
        <strain evidence="2 3">CBS 609.92</strain>
    </source>
</reference>
<dbReference type="PANTHER" id="PTHR42748">
    <property type="entry name" value="NITROGEN METABOLITE REPRESSION PROTEIN NMRA FAMILY MEMBER"/>
    <property type="match status" value="1"/>
</dbReference>
<accession>A0ABY0HBN5</accession>
<dbReference type="Gene3D" id="3.90.25.10">
    <property type="entry name" value="UDP-galactose 4-epimerase, domain 1"/>
    <property type="match status" value="1"/>
</dbReference>
<evidence type="ECO:0000313" key="2">
    <source>
        <dbReference type="EMBL" id="RYO89734.1"/>
    </source>
</evidence>
<evidence type="ECO:0008006" key="4">
    <source>
        <dbReference type="Google" id="ProtNLM"/>
    </source>
</evidence>
<keyword evidence="1" id="KW-0521">NADP</keyword>
<protein>
    <recommendedName>
        <fullName evidence="4">NmrA-like domain-containing protein</fullName>
    </recommendedName>
</protein>
<dbReference type="Proteomes" id="UP000294003">
    <property type="component" value="Unassembled WGS sequence"/>
</dbReference>
<keyword evidence="3" id="KW-1185">Reference proteome</keyword>
<gene>
    <name evidence="2" type="ORF">DL762_003099</name>
</gene>
<dbReference type="InterPro" id="IPR036291">
    <property type="entry name" value="NAD(P)-bd_dom_sf"/>
</dbReference>
<dbReference type="Gene3D" id="3.40.50.720">
    <property type="entry name" value="NAD(P)-binding Rossmann-like Domain"/>
    <property type="match status" value="1"/>
</dbReference>
<evidence type="ECO:0000256" key="1">
    <source>
        <dbReference type="ARBA" id="ARBA00022857"/>
    </source>
</evidence>